<dbReference type="PANTHER" id="PTHR30576:SF10">
    <property type="entry name" value="SLL5057 PROTEIN"/>
    <property type="match status" value="1"/>
</dbReference>
<feature type="transmembrane region" description="Helical" evidence="2">
    <location>
        <begin position="69"/>
        <end position="91"/>
    </location>
</feature>
<protein>
    <submittedName>
        <fullName evidence="4">Sugar transferase</fullName>
    </submittedName>
</protein>
<evidence type="ECO:0000256" key="1">
    <source>
        <dbReference type="ARBA" id="ARBA00006464"/>
    </source>
</evidence>
<accession>A0AAE3HGC6</accession>
<evidence type="ECO:0000256" key="2">
    <source>
        <dbReference type="SAM" id="Phobius"/>
    </source>
</evidence>
<keyword evidence="2" id="KW-0472">Membrane</keyword>
<dbReference type="GO" id="GO:0016780">
    <property type="term" value="F:phosphotransferase activity, for other substituted phosphate groups"/>
    <property type="evidence" value="ECO:0007669"/>
    <property type="project" value="TreeGrafter"/>
</dbReference>
<comment type="similarity">
    <text evidence="1">Belongs to the bacterial sugar transferase family.</text>
</comment>
<organism evidence="4 5">
    <name type="scientific">Irregularibacter muris</name>
    <dbReference type="NCBI Taxonomy" id="1796619"/>
    <lineage>
        <taxon>Bacteria</taxon>
        <taxon>Bacillati</taxon>
        <taxon>Bacillota</taxon>
        <taxon>Clostridia</taxon>
        <taxon>Eubacteriales</taxon>
        <taxon>Eubacteriaceae</taxon>
        <taxon>Irregularibacter</taxon>
    </lineage>
</organism>
<evidence type="ECO:0000313" key="4">
    <source>
        <dbReference type="EMBL" id="MCR1900087.1"/>
    </source>
</evidence>
<comment type="caution">
    <text evidence="4">The sequence shown here is derived from an EMBL/GenBank/DDBJ whole genome shotgun (WGS) entry which is preliminary data.</text>
</comment>
<evidence type="ECO:0000259" key="3">
    <source>
        <dbReference type="Pfam" id="PF02397"/>
    </source>
</evidence>
<feature type="domain" description="Bacterial sugar transferase" evidence="3">
    <location>
        <begin position="63"/>
        <end position="240"/>
    </location>
</feature>
<sequence>MGNLGSESLYDYQKNLTSHSGSINNIENKVIQFTTSIEEDNIKNEDIRISINTNRYVSYYFWKGVLDRVLAVLGLIITLPIFLLVAILIKFSSRGPILFKQERIGINSKSFKIYKFRTMLTNAPNVPTNSMKNDKNYVTKIGSILRKLSIDEMPQLINILKGEMSFIGPRPMIKDHQYLIKMRQLKGIDILKPGISGLAQINGRDEITDREKFKYDQQYLEDFNIKTDIKVLIKTVSKVLRKEDISI</sequence>
<dbReference type="AlphaFoldDB" id="A0AAE3HGC6"/>
<dbReference type="InterPro" id="IPR003362">
    <property type="entry name" value="Bact_transf"/>
</dbReference>
<proteinExistence type="inferred from homology"/>
<dbReference type="EMBL" id="JANKAS010000018">
    <property type="protein sequence ID" value="MCR1900087.1"/>
    <property type="molecule type" value="Genomic_DNA"/>
</dbReference>
<gene>
    <name evidence="4" type="ORF">NSA47_14050</name>
</gene>
<reference evidence="4" key="1">
    <citation type="submission" date="2022-07" db="EMBL/GenBank/DDBJ databases">
        <title>Enhanced cultured diversity of the mouse gut microbiota enables custom-made synthetic communities.</title>
        <authorList>
            <person name="Afrizal A."/>
        </authorList>
    </citation>
    <scope>NUCLEOTIDE SEQUENCE</scope>
    <source>
        <strain evidence="4">DSM 28593</strain>
    </source>
</reference>
<dbReference type="PANTHER" id="PTHR30576">
    <property type="entry name" value="COLANIC BIOSYNTHESIS UDP-GLUCOSE LIPID CARRIER TRANSFERASE"/>
    <property type="match status" value="1"/>
</dbReference>
<dbReference type="Pfam" id="PF02397">
    <property type="entry name" value="Bac_transf"/>
    <property type="match status" value="1"/>
</dbReference>
<keyword evidence="2" id="KW-1133">Transmembrane helix</keyword>
<keyword evidence="4" id="KW-0808">Transferase</keyword>
<keyword evidence="5" id="KW-1185">Reference proteome</keyword>
<evidence type="ECO:0000313" key="5">
    <source>
        <dbReference type="Proteomes" id="UP001205748"/>
    </source>
</evidence>
<name>A0AAE3HGC6_9FIRM</name>
<keyword evidence="2" id="KW-0812">Transmembrane</keyword>
<dbReference type="Proteomes" id="UP001205748">
    <property type="component" value="Unassembled WGS sequence"/>
</dbReference>
<dbReference type="RefSeq" id="WP_257533055.1">
    <property type="nucleotide sequence ID" value="NZ_JANKAS010000018.1"/>
</dbReference>